<evidence type="ECO:0000313" key="2">
    <source>
        <dbReference type="Proteomes" id="UP000677918"/>
    </source>
</evidence>
<keyword evidence="2" id="KW-1185">Reference proteome</keyword>
<gene>
    <name evidence="1" type="ORF">XYCOK13_24930</name>
</gene>
<accession>A0A8J4H6C4</accession>
<name>A0A8J4H6C4_9BACL</name>
<dbReference type="Proteomes" id="UP000677918">
    <property type="component" value="Unassembled WGS sequence"/>
</dbReference>
<sequence length="68" mass="8129">MYHQKQAERVTSTPIIEDFAIESDYPKLQEIEQRCATAQGIERTMHRIIWVAEKQWNNSLQQNDLRKI</sequence>
<proteinExistence type="predicted"/>
<evidence type="ECO:0000313" key="1">
    <source>
        <dbReference type="EMBL" id="GIQ69669.1"/>
    </source>
</evidence>
<dbReference type="AlphaFoldDB" id="A0A8J4H6C4"/>
<dbReference type="EMBL" id="BOVK01000031">
    <property type="protein sequence ID" value="GIQ69669.1"/>
    <property type="molecule type" value="Genomic_DNA"/>
</dbReference>
<organism evidence="1 2">
    <name type="scientific">Xylanibacillus composti</name>
    <dbReference type="NCBI Taxonomy" id="1572762"/>
    <lineage>
        <taxon>Bacteria</taxon>
        <taxon>Bacillati</taxon>
        <taxon>Bacillota</taxon>
        <taxon>Bacilli</taxon>
        <taxon>Bacillales</taxon>
        <taxon>Paenibacillaceae</taxon>
        <taxon>Xylanibacillus</taxon>
    </lineage>
</organism>
<reference evidence="1" key="1">
    <citation type="submission" date="2021-04" db="EMBL/GenBank/DDBJ databases">
        <title>Draft genome sequence of Xylanibacillus composti strain K13.</title>
        <authorList>
            <person name="Uke A."/>
            <person name="Chhe C."/>
            <person name="Baramee S."/>
            <person name="Kosugi A."/>
        </authorList>
    </citation>
    <scope>NUCLEOTIDE SEQUENCE</scope>
    <source>
        <strain evidence="1">K13</strain>
    </source>
</reference>
<protein>
    <submittedName>
        <fullName evidence="1">Uncharacterized protein</fullName>
    </submittedName>
</protein>
<comment type="caution">
    <text evidence="1">The sequence shown here is derived from an EMBL/GenBank/DDBJ whole genome shotgun (WGS) entry which is preliminary data.</text>
</comment>